<sequence>KKTKSKSSPDKTSSITSQQSQGIHINSYGFAENILKQIENLCNEASDAKNNNQSIVTINEQLIDKYIIKKKTKSKSSPDKTSSITSQQSQGIHINSYGFAENILKQIENLCNEASDAKNNNQSIVTINEQLIDKYIISKIICIGTICKNCKYMFHNNYNIYKHMLECRANSSGVVNDNKSVGIIKILKYNYYCMICKYYYFNNLNEFYLHFNNVHKNMILNNNNDDDKNDKNSDNSPTELRALAKYNENQEEVKIKADETNVSNINEESKKKEVTDDSENKTDKLDDKTNAIETEINEIVGKITNIASSSDAIEG</sequence>
<feature type="compositionally biased region" description="Basic and acidic residues" evidence="1">
    <location>
        <begin position="267"/>
        <end position="286"/>
    </location>
</feature>
<feature type="compositionally biased region" description="Low complexity" evidence="1">
    <location>
        <begin position="10"/>
        <end position="20"/>
    </location>
</feature>
<feature type="region of interest" description="Disordered" evidence="1">
    <location>
        <begin position="261"/>
        <end position="286"/>
    </location>
</feature>
<organism evidence="2 3">
    <name type="scientific">Diaphorina citri</name>
    <name type="common">Asian citrus psyllid</name>
    <dbReference type="NCBI Taxonomy" id="121845"/>
    <lineage>
        <taxon>Eukaryota</taxon>
        <taxon>Metazoa</taxon>
        <taxon>Ecdysozoa</taxon>
        <taxon>Arthropoda</taxon>
        <taxon>Hexapoda</taxon>
        <taxon>Insecta</taxon>
        <taxon>Pterygota</taxon>
        <taxon>Neoptera</taxon>
        <taxon>Paraneoptera</taxon>
        <taxon>Hemiptera</taxon>
        <taxon>Sternorrhyncha</taxon>
        <taxon>Psylloidea</taxon>
        <taxon>Psyllidae</taxon>
        <taxon>Diaphorininae</taxon>
        <taxon>Diaphorina</taxon>
    </lineage>
</organism>
<proteinExistence type="predicted"/>
<feature type="non-terminal residue" evidence="3">
    <location>
        <position position="1"/>
    </location>
</feature>
<keyword evidence="2" id="KW-1185">Reference proteome</keyword>
<evidence type="ECO:0000313" key="3">
    <source>
        <dbReference type="RefSeq" id="XP_026679638.1"/>
    </source>
</evidence>
<dbReference type="KEGG" id="dci:113467592"/>
<feature type="region of interest" description="Disordered" evidence="1">
    <location>
        <begin position="1"/>
        <end position="20"/>
    </location>
</feature>
<name>A0A3Q0IY82_DIACI</name>
<evidence type="ECO:0000313" key="2">
    <source>
        <dbReference type="Proteomes" id="UP000079169"/>
    </source>
</evidence>
<protein>
    <submittedName>
        <fullName evidence="3">Uncharacterized protein</fullName>
    </submittedName>
</protein>
<reference evidence="3" key="1">
    <citation type="submission" date="2025-08" db="UniProtKB">
        <authorList>
            <consortium name="RefSeq"/>
        </authorList>
    </citation>
    <scope>IDENTIFICATION</scope>
</reference>
<accession>A0A3Q0IY82</accession>
<dbReference type="GeneID" id="113467592"/>
<dbReference type="PaxDb" id="121845-A0A3Q0IY82"/>
<gene>
    <name evidence="3" type="primary">LOC113467592</name>
</gene>
<evidence type="ECO:0000256" key="1">
    <source>
        <dbReference type="SAM" id="MobiDB-lite"/>
    </source>
</evidence>
<dbReference type="RefSeq" id="XP_026679638.1">
    <property type="nucleotide sequence ID" value="XM_026823837.1"/>
</dbReference>
<dbReference type="AlphaFoldDB" id="A0A3Q0IY82"/>
<dbReference type="Proteomes" id="UP000079169">
    <property type="component" value="Unplaced"/>
</dbReference>